<keyword evidence="7 11" id="KW-1133">Transmembrane helix</keyword>
<dbReference type="Pfam" id="PF01080">
    <property type="entry name" value="Presenilin"/>
    <property type="match status" value="1"/>
</dbReference>
<keyword evidence="6" id="KW-0914">Notch signaling pathway</keyword>
<feature type="transmembrane region" description="Helical" evidence="11">
    <location>
        <begin position="192"/>
        <end position="210"/>
    </location>
</feature>
<dbReference type="GO" id="GO:0000139">
    <property type="term" value="C:Golgi membrane"/>
    <property type="evidence" value="ECO:0007669"/>
    <property type="project" value="UniProtKB-SubCell"/>
</dbReference>
<dbReference type="GO" id="GO:0016485">
    <property type="term" value="P:protein processing"/>
    <property type="evidence" value="ECO:0007669"/>
    <property type="project" value="InterPro"/>
</dbReference>
<accession>A0A7S1TJ33</accession>
<reference evidence="12" key="1">
    <citation type="submission" date="2021-01" db="EMBL/GenBank/DDBJ databases">
        <authorList>
            <person name="Corre E."/>
            <person name="Pelletier E."/>
            <person name="Niang G."/>
            <person name="Scheremetjew M."/>
            <person name="Finn R."/>
            <person name="Kale V."/>
            <person name="Holt S."/>
            <person name="Cochrane G."/>
            <person name="Meng A."/>
            <person name="Brown T."/>
            <person name="Cohen L."/>
        </authorList>
    </citation>
    <scope>NUCLEOTIDE SEQUENCE</scope>
    <source>
        <strain evidence="12">SAG 36.94</strain>
    </source>
</reference>
<evidence type="ECO:0000256" key="9">
    <source>
        <dbReference type="ARBA" id="ARBA00023136"/>
    </source>
</evidence>
<dbReference type="AlphaFoldDB" id="A0A7S1TJ33"/>
<proteinExistence type="inferred from homology"/>
<dbReference type="PANTHER" id="PTHR10202">
    <property type="entry name" value="PRESENILIN"/>
    <property type="match status" value="1"/>
</dbReference>
<gene>
    <name evidence="12" type="ORF">CCAE0312_LOCUS9509</name>
</gene>
<dbReference type="EMBL" id="HBGH01017174">
    <property type="protein sequence ID" value="CAD9237410.1"/>
    <property type="molecule type" value="Transcribed_RNA"/>
</dbReference>
<feature type="transmembrane region" description="Helical" evidence="11">
    <location>
        <begin position="419"/>
        <end position="438"/>
    </location>
</feature>
<name>A0A7S1TJ33_9RHOD</name>
<evidence type="ECO:0000256" key="6">
    <source>
        <dbReference type="ARBA" id="ARBA00022976"/>
    </source>
</evidence>
<evidence type="ECO:0000256" key="7">
    <source>
        <dbReference type="ARBA" id="ARBA00022989"/>
    </source>
</evidence>
<evidence type="ECO:0008006" key="13">
    <source>
        <dbReference type="Google" id="ProtNLM"/>
    </source>
</evidence>
<dbReference type="GO" id="GO:0006509">
    <property type="term" value="P:membrane protein ectodomain proteolysis"/>
    <property type="evidence" value="ECO:0007669"/>
    <property type="project" value="TreeGrafter"/>
</dbReference>
<feature type="transmembrane region" description="Helical" evidence="11">
    <location>
        <begin position="33"/>
        <end position="51"/>
    </location>
</feature>
<dbReference type="SMART" id="SM00730">
    <property type="entry name" value="PSN"/>
    <property type="match status" value="1"/>
</dbReference>
<dbReference type="GO" id="GO:0042500">
    <property type="term" value="F:aspartic endopeptidase activity, intramembrane cleaving"/>
    <property type="evidence" value="ECO:0007669"/>
    <property type="project" value="InterPro"/>
</dbReference>
<evidence type="ECO:0000256" key="8">
    <source>
        <dbReference type="ARBA" id="ARBA00023034"/>
    </source>
</evidence>
<evidence type="ECO:0000256" key="2">
    <source>
        <dbReference type="ARBA" id="ARBA00004653"/>
    </source>
</evidence>
<organism evidence="12">
    <name type="scientific">Compsopogon caeruleus</name>
    <dbReference type="NCBI Taxonomy" id="31354"/>
    <lineage>
        <taxon>Eukaryota</taxon>
        <taxon>Rhodophyta</taxon>
        <taxon>Compsopogonophyceae</taxon>
        <taxon>Compsopogonales</taxon>
        <taxon>Compsopogonaceae</taxon>
        <taxon>Compsopogon</taxon>
    </lineage>
</organism>
<keyword evidence="4 11" id="KW-0812">Transmembrane</keyword>
<comment type="subcellular location">
    <subcellularLocation>
        <location evidence="1">Endoplasmic reticulum membrane</location>
        <topology evidence="1">Multi-pass membrane protein</topology>
    </subcellularLocation>
    <subcellularLocation>
        <location evidence="2">Golgi apparatus membrane</location>
        <topology evidence="2">Multi-pass membrane protein</topology>
    </subcellularLocation>
</comment>
<evidence type="ECO:0000313" key="12">
    <source>
        <dbReference type="EMBL" id="CAD9237410.1"/>
    </source>
</evidence>
<evidence type="ECO:0000256" key="11">
    <source>
        <dbReference type="SAM" id="Phobius"/>
    </source>
</evidence>
<dbReference type="InterPro" id="IPR006639">
    <property type="entry name" value="Preselin/SPP"/>
</dbReference>
<dbReference type="Gene3D" id="1.10.472.100">
    <property type="entry name" value="Presenilin"/>
    <property type="match status" value="1"/>
</dbReference>
<feature type="transmembrane region" description="Helical" evidence="11">
    <location>
        <begin position="386"/>
        <end position="413"/>
    </location>
</feature>
<protein>
    <recommendedName>
        <fullName evidence="13">Presenilin</fullName>
    </recommendedName>
</protein>
<dbReference type="GO" id="GO:0070765">
    <property type="term" value="C:gamma-secretase complex"/>
    <property type="evidence" value="ECO:0007669"/>
    <property type="project" value="TreeGrafter"/>
</dbReference>
<evidence type="ECO:0000256" key="10">
    <source>
        <dbReference type="SAM" id="MobiDB-lite"/>
    </source>
</evidence>
<sequence>MAEPPQSEQRNSPTRAVHKRENLDQVHDLFSKAILRVLVPVVVCMLLSVYFSHSVKPPDQCTPQRTPSRPGPLSFDRNRGIPGFFISLPTPTKRQPLSLSTITTIVFLSSFLGCMVVFTFILVLLYKFHCEKIIMGWLVVAVIMIFGYQGGRYLYDWLHGVCFSLDYVTFSFVIWNFAISGLIAVFWRAPRVINQGFLVLLSSLMSYIFLTLPEWATWTILGVLVLWDIIAVLTPCGPLRMLVEIAKERGDALPALVYDTNPAAVGRGDGGGPPTQVVIKDPKTRFAEAENNDDSLGSIQENPNASIARQRAPTNRGPEPVVQGAPPVVDTTSLAPNGNPVSSPTTRTRSGAPAGRIPKIGVLGSHLKLGLGDFVFYSVLVSRSSLYGFMTTVTSFVGILTGLCMTLFLVTVYKKALPALPISISLGLAFYFATRYVVEPFVANLMPELLFH</sequence>
<dbReference type="PANTHER" id="PTHR10202:SF13">
    <property type="entry name" value="PRESENILIN HOMOLOG"/>
    <property type="match status" value="1"/>
</dbReference>
<feature type="transmembrane region" description="Helical" evidence="11">
    <location>
        <begin position="216"/>
        <end position="239"/>
    </location>
</feature>
<evidence type="ECO:0000256" key="1">
    <source>
        <dbReference type="ARBA" id="ARBA00004477"/>
    </source>
</evidence>
<keyword evidence="5" id="KW-0256">Endoplasmic reticulum</keyword>
<dbReference type="InterPro" id="IPR042524">
    <property type="entry name" value="Presenilin_C"/>
</dbReference>
<evidence type="ECO:0000256" key="4">
    <source>
        <dbReference type="ARBA" id="ARBA00022692"/>
    </source>
</evidence>
<dbReference type="InterPro" id="IPR001108">
    <property type="entry name" value="Peptidase_A22A"/>
</dbReference>
<feature type="region of interest" description="Disordered" evidence="10">
    <location>
        <begin position="309"/>
        <end position="353"/>
    </location>
</feature>
<evidence type="ECO:0000256" key="3">
    <source>
        <dbReference type="ARBA" id="ARBA00008604"/>
    </source>
</evidence>
<dbReference type="GO" id="GO:0007219">
    <property type="term" value="P:Notch signaling pathway"/>
    <property type="evidence" value="ECO:0007669"/>
    <property type="project" value="UniProtKB-KW"/>
</dbReference>
<feature type="transmembrane region" description="Helical" evidence="11">
    <location>
        <begin position="167"/>
        <end position="187"/>
    </location>
</feature>
<feature type="transmembrane region" description="Helical" evidence="11">
    <location>
        <begin position="102"/>
        <end position="126"/>
    </location>
</feature>
<feature type="transmembrane region" description="Helical" evidence="11">
    <location>
        <begin position="133"/>
        <end position="155"/>
    </location>
</feature>
<dbReference type="GO" id="GO:0005789">
    <property type="term" value="C:endoplasmic reticulum membrane"/>
    <property type="evidence" value="ECO:0007669"/>
    <property type="project" value="UniProtKB-SubCell"/>
</dbReference>
<keyword evidence="8" id="KW-0333">Golgi apparatus</keyword>
<feature type="compositionally biased region" description="Polar residues" evidence="10">
    <location>
        <begin position="330"/>
        <end position="349"/>
    </location>
</feature>
<keyword evidence="9 11" id="KW-0472">Membrane</keyword>
<comment type="similarity">
    <text evidence="3">Belongs to the peptidase A22A family.</text>
</comment>
<evidence type="ECO:0000256" key="5">
    <source>
        <dbReference type="ARBA" id="ARBA00022824"/>
    </source>
</evidence>